<comment type="caution">
    <text evidence="8">The sequence shown here is derived from an EMBL/GenBank/DDBJ whole genome shotgun (WGS) entry which is preliminary data.</text>
</comment>
<feature type="domain" description="Rhodopsin" evidence="7">
    <location>
        <begin position="34"/>
        <end position="173"/>
    </location>
</feature>
<feature type="transmembrane region" description="Helical" evidence="6">
    <location>
        <begin position="88"/>
        <end position="112"/>
    </location>
</feature>
<dbReference type="InterPro" id="IPR052337">
    <property type="entry name" value="SAT4-like"/>
</dbReference>
<name>A0ABR1TLH2_9PEZI</name>
<evidence type="ECO:0000256" key="3">
    <source>
        <dbReference type="ARBA" id="ARBA00022989"/>
    </source>
</evidence>
<evidence type="ECO:0000256" key="4">
    <source>
        <dbReference type="ARBA" id="ARBA00023136"/>
    </source>
</evidence>
<dbReference type="Pfam" id="PF20684">
    <property type="entry name" value="Fung_rhodopsin"/>
    <property type="match status" value="1"/>
</dbReference>
<protein>
    <recommendedName>
        <fullName evidence="7">Rhodopsin domain-containing protein</fullName>
    </recommendedName>
</protein>
<sequence length="174" mass="18889">MVLSVPIFMAAAASRLYDGGGGRPAKELIAAAALSPSQETIAIMEHYFKATYIGLSTSPFVLSAVRVSLCLLYRRIFATPSFRRKSTIVIAMCIVGQIANSITNLCMCFPLSKFWNPLQPGQCINGDLFFLLICIVETLLDVVVMALPVRAIFFVQIPLKTKLVVAGIFLLGGL</sequence>
<evidence type="ECO:0000259" key="7">
    <source>
        <dbReference type="Pfam" id="PF20684"/>
    </source>
</evidence>
<organism evidence="8 9">
    <name type="scientific">Apiospora saccharicola</name>
    <dbReference type="NCBI Taxonomy" id="335842"/>
    <lineage>
        <taxon>Eukaryota</taxon>
        <taxon>Fungi</taxon>
        <taxon>Dikarya</taxon>
        <taxon>Ascomycota</taxon>
        <taxon>Pezizomycotina</taxon>
        <taxon>Sordariomycetes</taxon>
        <taxon>Xylariomycetidae</taxon>
        <taxon>Amphisphaeriales</taxon>
        <taxon>Apiosporaceae</taxon>
        <taxon>Apiospora</taxon>
    </lineage>
</organism>
<keyword evidence="9" id="KW-1185">Reference proteome</keyword>
<gene>
    <name evidence="8" type="ORF">PG996_015532</name>
</gene>
<evidence type="ECO:0000256" key="1">
    <source>
        <dbReference type="ARBA" id="ARBA00004141"/>
    </source>
</evidence>
<dbReference type="InterPro" id="IPR049326">
    <property type="entry name" value="Rhodopsin_dom_fungi"/>
</dbReference>
<proteinExistence type="inferred from homology"/>
<reference evidence="8 9" key="1">
    <citation type="submission" date="2023-01" db="EMBL/GenBank/DDBJ databases">
        <title>Analysis of 21 Apiospora genomes using comparative genomics revels a genus with tremendous synthesis potential of carbohydrate active enzymes and secondary metabolites.</title>
        <authorList>
            <person name="Sorensen T."/>
        </authorList>
    </citation>
    <scope>NUCLEOTIDE SEQUENCE [LARGE SCALE GENOMIC DNA]</scope>
    <source>
        <strain evidence="8 9">CBS 83171</strain>
    </source>
</reference>
<feature type="transmembrane region" description="Helical" evidence="6">
    <location>
        <begin position="52"/>
        <end position="76"/>
    </location>
</feature>
<keyword evidence="2 6" id="KW-0812">Transmembrane</keyword>
<dbReference type="PANTHER" id="PTHR33048">
    <property type="entry name" value="PTH11-LIKE INTEGRAL MEMBRANE PROTEIN (AFU_ORTHOLOGUE AFUA_5G11245)"/>
    <property type="match status" value="1"/>
</dbReference>
<evidence type="ECO:0000256" key="6">
    <source>
        <dbReference type="SAM" id="Phobius"/>
    </source>
</evidence>
<evidence type="ECO:0000313" key="8">
    <source>
        <dbReference type="EMBL" id="KAK8047468.1"/>
    </source>
</evidence>
<evidence type="ECO:0000256" key="5">
    <source>
        <dbReference type="ARBA" id="ARBA00038359"/>
    </source>
</evidence>
<accession>A0ABR1TLH2</accession>
<dbReference type="PANTHER" id="PTHR33048:SF168">
    <property type="match status" value="1"/>
</dbReference>
<comment type="similarity">
    <text evidence="5">Belongs to the SAT4 family.</text>
</comment>
<dbReference type="Proteomes" id="UP001446871">
    <property type="component" value="Unassembled WGS sequence"/>
</dbReference>
<keyword evidence="3 6" id="KW-1133">Transmembrane helix</keyword>
<dbReference type="EMBL" id="JAQQWM010000009">
    <property type="protein sequence ID" value="KAK8047468.1"/>
    <property type="molecule type" value="Genomic_DNA"/>
</dbReference>
<evidence type="ECO:0000256" key="2">
    <source>
        <dbReference type="ARBA" id="ARBA00022692"/>
    </source>
</evidence>
<feature type="transmembrane region" description="Helical" evidence="6">
    <location>
        <begin position="128"/>
        <end position="153"/>
    </location>
</feature>
<keyword evidence="4 6" id="KW-0472">Membrane</keyword>
<comment type="subcellular location">
    <subcellularLocation>
        <location evidence="1">Membrane</location>
        <topology evidence="1">Multi-pass membrane protein</topology>
    </subcellularLocation>
</comment>
<evidence type="ECO:0000313" key="9">
    <source>
        <dbReference type="Proteomes" id="UP001446871"/>
    </source>
</evidence>